<sequence>LFISSRLMHKKLFSFFLKPITFSFHKTLLSVQILPYKLNCRNMKFLNQVEAQNIDVELINDYKYTLEQLMELAGLSVASAVAKSFPLDSLSNPNKKVLICCGPGNNGGDGLVAARHLKLFGYSPEIFYPKRPKKELFNNLVIQCKRQFITFIEELPDAGYINENYNFIIDAIFGFSFRGDVRPPFDSMIEMLKTVSIPLASVDIPSGWNVENGNPDGIKPEVLISLTAPKLCAARFKGEHHYLGGRFVPKALENKYHLDLPFFPGTDCVVLLPKIK</sequence>
<dbReference type="AlphaFoldDB" id="T2M9C8"/>
<dbReference type="EMBL" id="HAAD01002424">
    <property type="protein sequence ID" value="CDG68656.1"/>
    <property type="molecule type" value="mRNA"/>
</dbReference>
<dbReference type="GO" id="GO:0046872">
    <property type="term" value="F:metal ion binding"/>
    <property type="evidence" value="ECO:0007669"/>
    <property type="project" value="UniProtKB-KW"/>
</dbReference>
<dbReference type="EC" id="5.1.99.6" evidence="3"/>
<protein>
    <recommendedName>
        <fullName evidence="3">NAD(P)H-hydrate epimerase</fullName>
        <ecNumber evidence="3">5.1.99.6</ecNumber>
    </recommendedName>
    <alternativeName>
        <fullName evidence="10">NAD(P)HX epimerase</fullName>
    </alternativeName>
</protein>
<dbReference type="InterPro" id="IPR004443">
    <property type="entry name" value="YjeF_N_dom"/>
</dbReference>
<dbReference type="PANTHER" id="PTHR13232:SF10">
    <property type="entry name" value="NAD(P)H-HYDRATE EPIMERASE"/>
    <property type="match status" value="1"/>
</dbReference>
<dbReference type="GO" id="GO:0000166">
    <property type="term" value="F:nucleotide binding"/>
    <property type="evidence" value="ECO:0007669"/>
    <property type="project" value="UniProtKB-KW"/>
</dbReference>
<name>T2M9C8_HYDVU</name>
<evidence type="ECO:0000256" key="3">
    <source>
        <dbReference type="ARBA" id="ARBA00012228"/>
    </source>
</evidence>
<keyword evidence="12" id="KW-0449">Lipoprotein</keyword>
<dbReference type="SUPFAM" id="SSF64153">
    <property type="entry name" value="YjeF N-terminal domain-like"/>
    <property type="match status" value="1"/>
</dbReference>
<dbReference type="Pfam" id="PF03853">
    <property type="entry name" value="YjeF_N"/>
    <property type="match status" value="1"/>
</dbReference>
<feature type="domain" description="YjeF N-terminal" evidence="11">
    <location>
        <begin position="51"/>
        <end position="260"/>
    </location>
</feature>
<dbReference type="GO" id="GO:0005739">
    <property type="term" value="C:mitochondrion"/>
    <property type="evidence" value="ECO:0007669"/>
    <property type="project" value="TreeGrafter"/>
</dbReference>
<dbReference type="Gene3D" id="3.40.50.10260">
    <property type="entry name" value="YjeF N-terminal domain"/>
    <property type="match status" value="1"/>
</dbReference>
<keyword evidence="4" id="KW-0479">Metal-binding</keyword>
<dbReference type="FunFam" id="3.40.50.10260:FF:000002">
    <property type="entry name" value="NAD(P)H-hydrate epimerase"/>
    <property type="match status" value="1"/>
</dbReference>
<evidence type="ECO:0000256" key="10">
    <source>
        <dbReference type="ARBA" id="ARBA00041210"/>
    </source>
</evidence>
<keyword evidence="8" id="KW-0520">NAD</keyword>
<gene>
    <name evidence="12" type="primary">APOA1BP</name>
</gene>
<evidence type="ECO:0000256" key="9">
    <source>
        <dbReference type="ARBA" id="ARBA00023235"/>
    </source>
</evidence>
<comment type="catalytic activity">
    <reaction evidence="1">
        <text>(6R)-NADHX = (6S)-NADHX</text>
        <dbReference type="Rhea" id="RHEA:32215"/>
        <dbReference type="ChEBI" id="CHEBI:64074"/>
        <dbReference type="ChEBI" id="CHEBI:64075"/>
        <dbReference type="EC" id="5.1.99.6"/>
    </reaction>
</comment>
<evidence type="ECO:0000256" key="8">
    <source>
        <dbReference type="ARBA" id="ARBA00023027"/>
    </source>
</evidence>
<dbReference type="OrthoDB" id="10064708at2759"/>
<evidence type="ECO:0000256" key="6">
    <source>
        <dbReference type="ARBA" id="ARBA00022857"/>
    </source>
</evidence>
<comment type="catalytic activity">
    <reaction evidence="2">
        <text>(6R)-NADPHX = (6S)-NADPHX</text>
        <dbReference type="Rhea" id="RHEA:32227"/>
        <dbReference type="ChEBI" id="CHEBI:64076"/>
        <dbReference type="ChEBI" id="CHEBI:64077"/>
        <dbReference type="EC" id="5.1.99.6"/>
    </reaction>
</comment>
<dbReference type="PANTHER" id="PTHR13232">
    <property type="entry name" value="NAD(P)H-HYDRATE EPIMERASE"/>
    <property type="match status" value="1"/>
</dbReference>
<keyword evidence="9" id="KW-0413">Isomerase</keyword>
<keyword evidence="5" id="KW-0547">Nucleotide-binding</keyword>
<keyword evidence="7" id="KW-0630">Potassium</keyword>
<dbReference type="InterPro" id="IPR032976">
    <property type="entry name" value="YJEFN_prot_NAXE-like"/>
</dbReference>
<evidence type="ECO:0000256" key="4">
    <source>
        <dbReference type="ARBA" id="ARBA00022723"/>
    </source>
</evidence>
<dbReference type="NCBIfam" id="TIGR00197">
    <property type="entry name" value="yjeF_nterm"/>
    <property type="match status" value="1"/>
</dbReference>
<keyword evidence="6" id="KW-0521">NADP</keyword>
<evidence type="ECO:0000259" key="11">
    <source>
        <dbReference type="PROSITE" id="PS51385"/>
    </source>
</evidence>
<evidence type="ECO:0000313" key="12">
    <source>
        <dbReference type="EMBL" id="CDG68656.1"/>
    </source>
</evidence>
<evidence type="ECO:0000256" key="1">
    <source>
        <dbReference type="ARBA" id="ARBA00000013"/>
    </source>
</evidence>
<organism evidence="12">
    <name type="scientific">Hydra vulgaris</name>
    <name type="common">Hydra</name>
    <name type="synonym">Hydra attenuata</name>
    <dbReference type="NCBI Taxonomy" id="6087"/>
    <lineage>
        <taxon>Eukaryota</taxon>
        <taxon>Metazoa</taxon>
        <taxon>Cnidaria</taxon>
        <taxon>Hydrozoa</taxon>
        <taxon>Hydroidolina</taxon>
        <taxon>Anthoathecata</taxon>
        <taxon>Aplanulata</taxon>
        <taxon>Hydridae</taxon>
        <taxon>Hydra</taxon>
    </lineage>
</organism>
<reference evidence="12" key="1">
    <citation type="journal article" date="2013" name="Genome Biol. Evol.">
        <title>Punctuated emergences of genetic and phenotypic innovations in eumetazoan, bilaterian, euteleostome, and hominidae ancestors.</title>
        <authorList>
            <person name="Wenger Y."/>
            <person name="Galliot B."/>
        </authorList>
    </citation>
    <scope>NUCLEOTIDE SEQUENCE</scope>
    <source>
        <tissue evidence="12">Whole animals</tissue>
    </source>
</reference>
<dbReference type="HAMAP" id="MF_01966">
    <property type="entry name" value="NADHX_epimerase"/>
    <property type="match status" value="1"/>
</dbReference>
<dbReference type="PROSITE" id="PS51385">
    <property type="entry name" value="YJEF_N"/>
    <property type="match status" value="1"/>
</dbReference>
<feature type="non-terminal residue" evidence="12">
    <location>
        <position position="1"/>
    </location>
</feature>
<accession>T2M9C8</accession>
<dbReference type="InterPro" id="IPR036652">
    <property type="entry name" value="YjeF_N_dom_sf"/>
</dbReference>
<evidence type="ECO:0000256" key="2">
    <source>
        <dbReference type="ARBA" id="ARBA00000909"/>
    </source>
</evidence>
<dbReference type="GO" id="GO:0052856">
    <property type="term" value="F:NAD(P)HX epimerase activity"/>
    <property type="evidence" value="ECO:0007669"/>
    <property type="project" value="UniProtKB-EC"/>
</dbReference>
<proteinExistence type="evidence at transcript level"/>
<evidence type="ECO:0000256" key="5">
    <source>
        <dbReference type="ARBA" id="ARBA00022741"/>
    </source>
</evidence>
<evidence type="ECO:0000256" key="7">
    <source>
        <dbReference type="ARBA" id="ARBA00022958"/>
    </source>
</evidence>